<dbReference type="Pfam" id="PF01408">
    <property type="entry name" value="GFO_IDH_MocA"/>
    <property type="match status" value="1"/>
</dbReference>
<dbReference type="SUPFAM" id="SSF55347">
    <property type="entry name" value="Glyceraldehyde-3-phosphate dehydrogenase-like, C-terminal domain"/>
    <property type="match status" value="1"/>
</dbReference>
<protein>
    <recommendedName>
        <fullName evidence="5">Oxidoreductase</fullName>
    </recommendedName>
</protein>
<accession>A0A8H7J7N7</accession>
<feature type="domain" description="Gal80p-like C-terminal" evidence="2">
    <location>
        <begin position="145"/>
        <end position="292"/>
    </location>
</feature>
<proteinExistence type="predicted"/>
<dbReference type="Proteomes" id="UP000651452">
    <property type="component" value="Unassembled WGS sequence"/>
</dbReference>
<reference evidence="3" key="2">
    <citation type="submission" date="2020-09" db="EMBL/GenBank/DDBJ databases">
        <title>Reference genome assembly for Australian Ascochyta lentis isolate Al4.</title>
        <authorList>
            <person name="Lee R.C."/>
            <person name="Farfan-Caceres L.M."/>
            <person name="Debler J.W."/>
            <person name="Williams A.H."/>
            <person name="Henares B.M."/>
        </authorList>
    </citation>
    <scope>NUCLEOTIDE SEQUENCE</scope>
    <source>
        <strain evidence="3">Al4</strain>
    </source>
</reference>
<dbReference type="Pfam" id="PF22685">
    <property type="entry name" value="Gal80p_C-like"/>
    <property type="match status" value="1"/>
</dbReference>
<dbReference type="AlphaFoldDB" id="A0A8H7J7N7"/>
<dbReference type="EMBL" id="RZGK01000004">
    <property type="protein sequence ID" value="KAF9699600.1"/>
    <property type="molecule type" value="Genomic_DNA"/>
</dbReference>
<dbReference type="GO" id="GO:0000166">
    <property type="term" value="F:nucleotide binding"/>
    <property type="evidence" value="ECO:0007669"/>
    <property type="project" value="InterPro"/>
</dbReference>
<evidence type="ECO:0008006" key="5">
    <source>
        <dbReference type="Google" id="ProtNLM"/>
    </source>
</evidence>
<evidence type="ECO:0000259" key="1">
    <source>
        <dbReference type="Pfam" id="PF01408"/>
    </source>
</evidence>
<dbReference type="InterPro" id="IPR055080">
    <property type="entry name" value="Gal80p-like_C"/>
</dbReference>
<keyword evidence="4" id="KW-1185">Reference proteome</keyword>
<gene>
    <name evidence="3" type="ORF">EKO04_002514</name>
</gene>
<sequence>MAPIRVGVIGLSSAPVDESAGSVGSWAAMAHLPYLLTSPHYTIVALCNSSVKSAETAAKTYNLPSTTKTYGSPEDLANDQDVDLVVVAVRVDRHYEVALPSLQAGKNVFVEWPLASNLQQAEEMLAIAKKSGSKTIVGLQARASPYVQKTKQLVEDKAIGEVLSSHMTLETCFPGGEDLPRVDYFIDPEFGGNMFTILFSHVADPFFYTLGGIEEVSALLTTRWPQIKLLHADGSFNKMAKRETPDHVMIQGIVANNAAPISIFVRSDKAFKDTPAFTWRIFGTTGEIRLTSVAGLNVAFPGTKIELYSHEKDTVEVIEFSYSEGVQHLNPFATNIGQLYELFAKGGTVKEGFVDFEQAVGMHEILSKIEKSNKGKKFERQGA</sequence>
<dbReference type="Gene3D" id="3.40.50.720">
    <property type="entry name" value="NAD(P)-binding Rossmann-like Domain"/>
    <property type="match status" value="1"/>
</dbReference>
<name>A0A8H7J7N7_9PLEO</name>
<dbReference type="InterPro" id="IPR000683">
    <property type="entry name" value="Gfo/Idh/MocA-like_OxRdtase_N"/>
</dbReference>
<feature type="domain" description="Gfo/Idh/MocA-like oxidoreductase N-terminal" evidence="1">
    <location>
        <begin position="23"/>
        <end position="138"/>
    </location>
</feature>
<evidence type="ECO:0000313" key="3">
    <source>
        <dbReference type="EMBL" id="KAF9699600.1"/>
    </source>
</evidence>
<evidence type="ECO:0000259" key="2">
    <source>
        <dbReference type="Pfam" id="PF22685"/>
    </source>
</evidence>
<evidence type="ECO:0000313" key="4">
    <source>
        <dbReference type="Proteomes" id="UP000651452"/>
    </source>
</evidence>
<dbReference type="Gene3D" id="3.30.360.10">
    <property type="entry name" value="Dihydrodipicolinate Reductase, domain 2"/>
    <property type="match status" value="1"/>
</dbReference>
<dbReference type="PANTHER" id="PTHR43708:SF1">
    <property type="entry name" value="GALACTOSE_LACTOSE METABOLISM REGULATORY PROTEIN GAL80"/>
    <property type="match status" value="1"/>
</dbReference>
<dbReference type="InterPro" id="IPR036291">
    <property type="entry name" value="NAD(P)-bd_dom_sf"/>
</dbReference>
<dbReference type="OrthoDB" id="64915at2759"/>
<dbReference type="PANTHER" id="PTHR43708">
    <property type="entry name" value="CONSERVED EXPRESSED OXIDOREDUCTASE (EUROFUNG)"/>
    <property type="match status" value="1"/>
</dbReference>
<reference evidence="3" key="1">
    <citation type="submission" date="2018-12" db="EMBL/GenBank/DDBJ databases">
        <authorList>
            <person name="Syme R.A."/>
            <person name="Farfan-Caceres L."/>
            <person name="Lichtenzveig J."/>
        </authorList>
    </citation>
    <scope>NUCLEOTIDE SEQUENCE</scope>
    <source>
        <strain evidence="3">Al4</strain>
    </source>
</reference>
<dbReference type="SUPFAM" id="SSF51735">
    <property type="entry name" value="NAD(P)-binding Rossmann-fold domains"/>
    <property type="match status" value="1"/>
</dbReference>
<organism evidence="3 4">
    <name type="scientific">Ascochyta lentis</name>
    <dbReference type="NCBI Taxonomy" id="205686"/>
    <lineage>
        <taxon>Eukaryota</taxon>
        <taxon>Fungi</taxon>
        <taxon>Dikarya</taxon>
        <taxon>Ascomycota</taxon>
        <taxon>Pezizomycotina</taxon>
        <taxon>Dothideomycetes</taxon>
        <taxon>Pleosporomycetidae</taxon>
        <taxon>Pleosporales</taxon>
        <taxon>Pleosporineae</taxon>
        <taxon>Didymellaceae</taxon>
        <taxon>Ascochyta</taxon>
    </lineage>
</organism>
<comment type="caution">
    <text evidence="3">The sequence shown here is derived from an EMBL/GenBank/DDBJ whole genome shotgun (WGS) entry which is preliminary data.</text>
</comment>
<dbReference type="InterPro" id="IPR051317">
    <property type="entry name" value="Gfo/Idh/MocA_oxidoreduct"/>
</dbReference>